<keyword evidence="2" id="KW-1185">Reference proteome</keyword>
<organism evidence="1 2">
    <name type="scientific">Potamilus streckersoni</name>
    <dbReference type="NCBI Taxonomy" id="2493646"/>
    <lineage>
        <taxon>Eukaryota</taxon>
        <taxon>Metazoa</taxon>
        <taxon>Spiralia</taxon>
        <taxon>Lophotrochozoa</taxon>
        <taxon>Mollusca</taxon>
        <taxon>Bivalvia</taxon>
        <taxon>Autobranchia</taxon>
        <taxon>Heteroconchia</taxon>
        <taxon>Palaeoheterodonta</taxon>
        <taxon>Unionida</taxon>
        <taxon>Unionoidea</taxon>
        <taxon>Unionidae</taxon>
        <taxon>Ambleminae</taxon>
        <taxon>Lampsilini</taxon>
        <taxon>Potamilus</taxon>
    </lineage>
</organism>
<protein>
    <submittedName>
        <fullName evidence="1">Uncharacterized protein</fullName>
    </submittedName>
</protein>
<accession>A0AAE0T2X3</accession>
<sequence length="152" mass="17693">MSHHSSGIDIQYTIVHTHHTIAVVWAYNIHLSIHITPLQWYGIQYTIVLTHVTPFQWYGHTVYHCSYTSHHCSGMGIQYTLVYTHHTIAVVWHTVYHCPYTRHTISVVWAYSIPLSLCTSHHSSGMGIQYTLVHTCVTLHNSMFRSVFRQYL</sequence>
<reference evidence="1" key="2">
    <citation type="journal article" date="2021" name="Genome Biol. Evol.">
        <title>Developing a high-quality reference genome for a parasitic bivalve with doubly uniparental inheritance (Bivalvia: Unionida).</title>
        <authorList>
            <person name="Smith C.H."/>
        </authorList>
    </citation>
    <scope>NUCLEOTIDE SEQUENCE</scope>
    <source>
        <strain evidence="1">CHS0354</strain>
        <tissue evidence="1">Mantle</tissue>
    </source>
</reference>
<comment type="caution">
    <text evidence="1">The sequence shown here is derived from an EMBL/GenBank/DDBJ whole genome shotgun (WGS) entry which is preliminary data.</text>
</comment>
<reference evidence="1" key="3">
    <citation type="submission" date="2023-05" db="EMBL/GenBank/DDBJ databases">
        <authorList>
            <person name="Smith C.H."/>
        </authorList>
    </citation>
    <scope>NUCLEOTIDE SEQUENCE</scope>
    <source>
        <strain evidence="1">CHS0354</strain>
        <tissue evidence="1">Mantle</tissue>
    </source>
</reference>
<name>A0AAE0T2X3_9BIVA</name>
<dbReference type="Proteomes" id="UP001195483">
    <property type="component" value="Unassembled WGS sequence"/>
</dbReference>
<gene>
    <name evidence="1" type="ORF">CHS0354_022016</name>
</gene>
<dbReference type="AlphaFoldDB" id="A0AAE0T2X3"/>
<evidence type="ECO:0000313" key="2">
    <source>
        <dbReference type="Proteomes" id="UP001195483"/>
    </source>
</evidence>
<evidence type="ECO:0000313" key="1">
    <source>
        <dbReference type="EMBL" id="KAK3602275.1"/>
    </source>
</evidence>
<dbReference type="EMBL" id="JAEAOA010001335">
    <property type="protein sequence ID" value="KAK3602275.1"/>
    <property type="molecule type" value="Genomic_DNA"/>
</dbReference>
<proteinExistence type="predicted"/>
<reference evidence="1" key="1">
    <citation type="journal article" date="2021" name="Genome Biol. Evol.">
        <title>A High-Quality Reference Genome for a Parasitic Bivalve with Doubly Uniparental Inheritance (Bivalvia: Unionida).</title>
        <authorList>
            <person name="Smith C.H."/>
        </authorList>
    </citation>
    <scope>NUCLEOTIDE SEQUENCE</scope>
    <source>
        <strain evidence="1">CHS0354</strain>
    </source>
</reference>